<dbReference type="PANTHER" id="PTHR38795">
    <property type="entry name" value="DUF6604 DOMAIN-CONTAINING PROTEIN"/>
    <property type="match status" value="1"/>
</dbReference>
<reference evidence="1" key="2">
    <citation type="journal article" date="2023" name="IMA Fungus">
        <title>Comparative genomic study of the Penicillium genus elucidates a diverse pangenome and 15 lateral gene transfer events.</title>
        <authorList>
            <person name="Petersen C."/>
            <person name="Sorensen T."/>
            <person name="Nielsen M.R."/>
            <person name="Sondergaard T.E."/>
            <person name="Sorensen J.L."/>
            <person name="Fitzpatrick D.A."/>
            <person name="Frisvad J.C."/>
            <person name="Nielsen K.L."/>
        </authorList>
    </citation>
    <scope>NUCLEOTIDE SEQUENCE</scope>
    <source>
        <strain evidence="1">IBT 20477</strain>
    </source>
</reference>
<dbReference type="EMBL" id="JAPQKQ010000003">
    <property type="protein sequence ID" value="KAJ5203157.1"/>
    <property type="molecule type" value="Genomic_DNA"/>
</dbReference>
<dbReference type="PANTHER" id="PTHR38795:SF1">
    <property type="entry name" value="DUF6604 DOMAIN-CONTAINING PROTEIN"/>
    <property type="match status" value="1"/>
</dbReference>
<accession>A0A9W9MKX0</accession>
<reference evidence="1" key="1">
    <citation type="submission" date="2022-11" db="EMBL/GenBank/DDBJ databases">
        <authorList>
            <person name="Petersen C."/>
        </authorList>
    </citation>
    <scope>NUCLEOTIDE SEQUENCE</scope>
    <source>
        <strain evidence="1">IBT 20477</strain>
    </source>
</reference>
<proteinExistence type="predicted"/>
<evidence type="ECO:0000313" key="2">
    <source>
        <dbReference type="Proteomes" id="UP001150942"/>
    </source>
</evidence>
<name>A0A9W9MKX0_9EURO</name>
<keyword evidence="2" id="KW-1185">Reference proteome</keyword>
<evidence type="ECO:0000313" key="1">
    <source>
        <dbReference type="EMBL" id="KAJ5203157.1"/>
    </source>
</evidence>
<protein>
    <submittedName>
        <fullName evidence="1">Uncharacterized protein</fullName>
    </submittedName>
</protein>
<organism evidence="1 2">
    <name type="scientific">Penicillium cf. viridicatum</name>
    <dbReference type="NCBI Taxonomy" id="2972119"/>
    <lineage>
        <taxon>Eukaryota</taxon>
        <taxon>Fungi</taxon>
        <taxon>Dikarya</taxon>
        <taxon>Ascomycota</taxon>
        <taxon>Pezizomycotina</taxon>
        <taxon>Eurotiomycetes</taxon>
        <taxon>Eurotiomycetidae</taxon>
        <taxon>Eurotiales</taxon>
        <taxon>Aspergillaceae</taxon>
        <taxon>Penicillium</taxon>
    </lineage>
</organism>
<gene>
    <name evidence="1" type="ORF">N7449_005236</name>
</gene>
<comment type="caution">
    <text evidence="1">The sequence shown here is derived from an EMBL/GenBank/DDBJ whole genome shotgun (WGS) entry which is preliminary data.</text>
</comment>
<dbReference type="AlphaFoldDB" id="A0A9W9MKX0"/>
<dbReference type="Proteomes" id="UP001150942">
    <property type="component" value="Unassembled WGS sequence"/>
</dbReference>
<dbReference type="OrthoDB" id="5238236at2759"/>
<sequence length="337" mass="38718">MKKSKIYTSLWLHGSYMIPSQKRDVFRCQAIIYQKNMCFSPSIPSFSVGQQLVTQWYDVQQLAFLYNLAKTAAHKNLSISSTAKFARNPRNRQDFHRPDGKNPRVLTPTTTIVNFFRAQYVAGFREDDGIRSIDKVLHTLSQEPCLKATSQELQPSNLQIMFQRKWSHTRNIGTLQLLTLLKIRLFKGEPLLMFNYFGMHKRSLELIKAKEHQKFVQYFTTGYMPDESFISNIVLLIHHIARASAQNARALGLSTNTGSQVGSRIVMSCSNVMQEYLRKNGDVACKELRVFCKNKTPIHDKIDCDKGRSDEFYYWFGIEEALEPKLLASLMTGIPVA</sequence>